<dbReference type="SUPFAM" id="SSF53850">
    <property type="entry name" value="Periplasmic binding protein-like II"/>
    <property type="match status" value="1"/>
</dbReference>
<accession>A0A2V5K4P6</accession>
<reference evidence="2 3" key="1">
    <citation type="submission" date="2018-05" db="EMBL/GenBank/DDBJ databases">
        <title>Paenibacillus flagellatus sp. nov., isolated from selenium mineral soil.</title>
        <authorList>
            <person name="Dai X."/>
        </authorList>
    </citation>
    <scope>NUCLEOTIDE SEQUENCE [LARGE SCALE GENOMIC DNA]</scope>
    <source>
        <strain evidence="2 3">DXL2</strain>
    </source>
</reference>
<dbReference type="InterPro" id="IPR050490">
    <property type="entry name" value="Bact_solute-bd_prot1"/>
</dbReference>
<dbReference type="EMBL" id="QJVJ01000005">
    <property type="protein sequence ID" value="PYI54279.1"/>
    <property type="molecule type" value="Genomic_DNA"/>
</dbReference>
<evidence type="ECO:0000313" key="2">
    <source>
        <dbReference type="EMBL" id="PYI54279.1"/>
    </source>
</evidence>
<dbReference type="PANTHER" id="PTHR43649:SF12">
    <property type="entry name" value="DIACETYLCHITOBIOSE BINDING PROTEIN DASA"/>
    <property type="match status" value="1"/>
</dbReference>
<evidence type="ECO:0000313" key="3">
    <source>
        <dbReference type="Proteomes" id="UP000247476"/>
    </source>
</evidence>
<dbReference type="AlphaFoldDB" id="A0A2V5K4P6"/>
<evidence type="ECO:0000256" key="1">
    <source>
        <dbReference type="SAM" id="SignalP"/>
    </source>
</evidence>
<keyword evidence="1" id="KW-0732">Signal</keyword>
<sequence>MGMKWWNNKRSMALLGGIAVLGSAVAGCTGGDPKPGADGAAPAKKPVITVSAYDRGQVPQEEGTIEKNRWTEWINEHSPVEVKWVAIPRNESVEKLNALFAAGDAPDLVFEYSAQFRNDLYVQKQIMPLDELIEKHSTEYKKLMQQYPALKKLGTKPDGKLYEVGRAPGLQTNHVLFIRNDWLKKLKLDVPKTTEDLYKVAKAFAENDPDGNGKRDTFGMNISFIGEYTLDHMFQNQHWFVNKDGVVEHAWEQAREATAFRKRLFEEGIVDKDFLTDKNGQKAKQDWINGKLGMYAANVGLQDFPTFEAFMKNNPTAEPIPIPLPASSFGQFSPILNVPFQMTAVVNAKAKNPEAVIRFIDFLVSEPTAKMLNLGQEGVHYKLNANGCPQAIDPEKNRKEVDYFAANQMLSPVLFGGKCNHDLKYAQYDPAKPIEAAFLNAIKLAREAYLSKDRPMSSLTHVEWWPALPNDLVTIRANSLQQVSDTLVKAVVSGGYTVEQAVRDAKSAWEKGGGTKVDEWLKAWHAENKGKAMLTEDMYK</sequence>
<feature type="signal peptide" evidence="1">
    <location>
        <begin position="1"/>
        <end position="26"/>
    </location>
</feature>
<comment type="caution">
    <text evidence="2">The sequence shown here is derived from an EMBL/GenBank/DDBJ whole genome shotgun (WGS) entry which is preliminary data.</text>
</comment>
<dbReference type="PANTHER" id="PTHR43649">
    <property type="entry name" value="ARABINOSE-BINDING PROTEIN-RELATED"/>
    <property type="match status" value="1"/>
</dbReference>
<dbReference type="Pfam" id="PF01547">
    <property type="entry name" value="SBP_bac_1"/>
    <property type="match status" value="1"/>
</dbReference>
<name>A0A2V5K4P6_9BACL</name>
<proteinExistence type="predicted"/>
<dbReference type="Gene3D" id="3.40.190.10">
    <property type="entry name" value="Periplasmic binding protein-like II"/>
    <property type="match status" value="2"/>
</dbReference>
<gene>
    <name evidence="2" type="ORF">DLM86_12430</name>
</gene>
<dbReference type="InterPro" id="IPR006059">
    <property type="entry name" value="SBP"/>
</dbReference>
<protein>
    <submittedName>
        <fullName evidence="2">ABC transporter substrate-binding protein</fullName>
    </submittedName>
</protein>
<organism evidence="2 3">
    <name type="scientific">Paenibacillus flagellatus</name>
    <dbReference type="NCBI Taxonomy" id="2211139"/>
    <lineage>
        <taxon>Bacteria</taxon>
        <taxon>Bacillati</taxon>
        <taxon>Bacillota</taxon>
        <taxon>Bacilli</taxon>
        <taxon>Bacillales</taxon>
        <taxon>Paenibacillaceae</taxon>
        <taxon>Paenibacillus</taxon>
    </lineage>
</organism>
<dbReference type="PROSITE" id="PS51257">
    <property type="entry name" value="PROKAR_LIPOPROTEIN"/>
    <property type="match status" value="1"/>
</dbReference>
<keyword evidence="3" id="KW-1185">Reference proteome</keyword>
<dbReference type="Proteomes" id="UP000247476">
    <property type="component" value="Unassembled WGS sequence"/>
</dbReference>
<feature type="chain" id="PRO_5039344032" evidence="1">
    <location>
        <begin position="27"/>
        <end position="540"/>
    </location>
</feature>